<accession>A0A8J6J7N3</accession>
<dbReference type="InterPro" id="IPR051806">
    <property type="entry name" value="HAD-like_SPP"/>
</dbReference>
<protein>
    <submittedName>
        <fullName evidence="1">HAD family phosphatase</fullName>
    </submittedName>
</protein>
<comment type="caution">
    <text evidence="1">The sequence shown here is derived from an EMBL/GenBank/DDBJ whole genome shotgun (WGS) entry which is preliminary data.</text>
</comment>
<dbReference type="NCBIfam" id="TIGR01509">
    <property type="entry name" value="HAD-SF-IA-v3"/>
    <property type="match status" value="1"/>
</dbReference>
<gene>
    <name evidence="1" type="ORF">H8S11_01270</name>
</gene>
<dbReference type="SUPFAM" id="SSF56784">
    <property type="entry name" value="HAD-like"/>
    <property type="match status" value="1"/>
</dbReference>
<dbReference type="Gene3D" id="3.40.50.1000">
    <property type="entry name" value="HAD superfamily/HAD-like"/>
    <property type="match status" value="1"/>
</dbReference>
<dbReference type="Gene3D" id="1.10.150.240">
    <property type="entry name" value="Putative phosphatase, domain 2"/>
    <property type="match status" value="1"/>
</dbReference>
<dbReference type="SFLD" id="SFLDS00003">
    <property type="entry name" value="Haloacid_Dehalogenase"/>
    <property type="match status" value="1"/>
</dbReference>
<sequence length="221" mass="24751">MNKKELEGVVFDADGTLFDTERLGYWAWEEAGRQMGCPQAADCYPEVVGRGRGDVLALLPRLLGPDFPHEPFMELRSRLATERMEREGVPVKEGAREVLEFLQSRQMPLALATSTYYDRTMYRLEHSGLGRYFQAVVTGDQVSKSKPDPEIYRVACQRLGVSPAKAVAVEDSPNGIRSALSAGMTAVMIPDLIPSSPELDSLIWKKFDDLSSLLHYLQRKL</sequence>
<evidence type="ECO:0000313" key="1">
    <source>
        <dbReference type="EMBL" id="MBC5721457.1"/>
    </source>
</evidence>
<dbReference type="RefSeq" id="WP_147571582.1">
    <property type="nucleotide sequence ID" value="NZ_JACOPO010000001.1"/>
</dbReference>
<dbReference type="EMBL" id="JACOPO010000001">
    <property type="protein sequence ID" value="MBC5721457.1"/>
    <property type="molecule type" value="Genomic_DNA"/>
</dbReference>
<evidence type="ECO:0000313" key="2">
    <source>
        <dbReference type="Proteomes" id="UP000628736"/>
    </source>
</evidence>
<dbReference type="InterPro" id="IPR006439">
    <property type="entry name" value="HAD-SF_hydro_IA"/>
</dbReference>
<dbReference type="NCBIfam" id="TIGR01549">
    <property type="entry name" value="HAD-SF-IA-v1"/>
    <property type="match status" value="1"/>
</dbReference>
<name>A0A8J6J7N3_9FIRM</name>
<dbReference type="InterPro" id="IPR023214">
    <property type="entry name" value="HAD_sf"/>
</dbReference>
<dbReference type="InterPro" id="IPR023198">
    <property type="entry name" value="PGP-like_dom2"/>
</dbReference>
<dbReference type="GO" id="GO:0050308">
    <property type="term" value="F:sugar-phosphatase activity"/>
    <property type="evidence" value="ECO:0007669"/>
    <property type="project" value="TreeGrafter"/>
</dbReference>
<dbReference type="InterPro" id="IPR036412">
    <property type="entry name" value="HAD-like_sf"/>
</dbReference>
<dbReference type="Proteomes" id="UP000628736">
    <property type="component" value="Unassembled WGS sequence"/>
</dbReference>
<dbReference type="AlphaFoldDB" id="A0A8J6J7N3"/>
<keyword evidence="2" id="KW-1185">Reference proteome</keyword>
<dbReference type="PANTHER" id="PTHR43481">
    <property type="entry name" value="FRUCTOSE-1-PHOSPHATE PHOSPHATASE"/>
    <property type="match status" value="1"/>
</dbReference>
<reference evidence="1" key="1">
    <citation type="submission" date="2020-08" db="EMBL/GenBank/DDBJ databases">
        <title>Genome public.</title>
        <authorList>
            <person name="Liu C."/>
            <person name="Sun Q."/>
        </authorList>
    </citation>
    <scope>NUCLEOTIDE SEQUENCE</scope>
    <source>
        <strain evidence="1">NSJ-23</strain>
    </source>
</reference>
<dbReference type="Pfam" id="PF00702">
    <property type="entry name" value="Hydrolase"/>
    <property type="match status" value="1"/>
</dbReference>
<proteinExistence type="predicted"/>
<organism evidence="1 2">
    <name type="scientific">Flintibacter hominis</name>
    <dbReference type="NCBI Taxonomy" id="2763048"/>
    <lineage>
        <taxon>Bacteria</taxon>
        <taxon>Bacillati</taxon>
        <taxon>Bacillota</taxon>
        <taxon>Clostridia</taxon>
        <taxon>Eubacteriales</taxon>
        <taxon>Flintibacter</taxon>
    </lineage>
</organism>
<dbReference type="SFLD" id="SFLDG01135">
    <property type="entry name" value="C1.5.6:_HAD__Beta-PGM__Phospha"/>
    <property type="match status" value="1"/>
</dbReference>
<dbReference type="SFLD" id="SFLDG01129">
    <property type="entry name" value="C1.5:_HAD__Beta-PGM__Phosphata"/>
    <property type="match status" value="1"/>
</dbReference>
<dbReference type="PRINTS" id="PR00413">
    <property type="entry name" value="HADHALOGNASE"/>
</dbReference>
<dbReference type="PANTHER" id="PTHR43481:SF4">
    <property type="entry name" value="GLYCEROL-1-PHOSPHATE PHOSPHOHYDROLASE 1-RELATED"/>
    <property type="match status" value="1"/>
</dbReference>